<dbReference type="InterPro" id="IPR025250">
    <property type="entry name" value="DUF4199"/>
</dbReference>
<organism evidence="2 3">
    <name type="scientific">Jiulongibacter sediminis</name>
    <dbReference type="NCBI Taxonomy" id="1605367"/>
    <lineage>
        <taxon>Bacteria</taxon>
        <taxon>Pseudomonadati</taxon>
        <taxon>Bacteroidota</taxon>
        <taxon>Cytophagia</taxon>
        <taxon>Cytophagales</taxon>
        <taxon>Leadbetterellaceae</taxon>
        <taxon>Jiulongibacter</taxon>
    </lineage>
</organism>
<evidence type="ECO:0008006" key="4">
    <source>
        <dbReference type="Google" id="ProtNLM"/>
    </source>
</evidence>
<dbReference type="Proteomes" id="UP000050454">
    <property type="component" value="Unassembled WGS sequence"/>
</dbReference>
<feature type="transmembrane region" description="Helical" evidence="1">
    <location>
        <begin position="38"/>
        <end position="57"/>
    </location>
</feature>
<feature type="transmembrane region" description="Helical" evidence="1">
    <location>
        <begin position="69"/>
        <end position="91"/>
    </location>
</feature>
<keyword evidence="1" id="KW-1133">Transmembrane helix</keyword>
<dbReference type="AlphaFoldDB" id="A0A0P7C8J1"/>
<name>A0A0P7C8J1_9BACT</name>
<evidence type="ECO:0000313" key="3">
    <source>
        <dbReference type="Proteomes" id="UP000050454"/>
    </source>
</evidence>
<accession>A0A0P7C8J1</accession>
<dbReference type="STRING" id="1605367.AFM12_04955"/>
<keyword evidence="1" id="KW-0472">Membrane</keyword>
<evidence type="ECO:0000256" key="1">
    <source>
        <dbReference type="SAM" id="Phobius"/>
    </source>
</evidence>
<dbReference type="EMBL" id="LGTQ01000005">
    <property type="protein sequence ID" value="KPM49918.1"/>
    <property type="molecule type" value="Genomic_DNA"/>
</dbReference>
<proteinExistence type="predicted"/>
<gene>
    <name evidence="2" type="ORF">AFM12_04955</name>
</gene>
<dbReference type="RefSeq" id="WP_055144486.1">
    <property type="nucleotide sequence ID" value="NZ_CAKZPM010000011.1"/>
</dbReference>
<reference evidence="2 3" key="1">
    <citation type="submission" date="2015-07" db="EMBL/GenBank/DDBJ databases">
        <title>The draft genome sequence of Leadbetterella sp. JN14-9.</title>
        <authorList>
            <person name="Liu Y."/>
            <person name="Du J."/>
            <person name="Shao Z."/>
        </authorList>
    </citation>
    <scope>NUCLEOTIDE SEQUENCE [LARGE SCALE GENOMIC DNA]</scope>
    <source>
        <strain evidence="2 3">JN14-9</strain>
    </source>
</reference>
<keyword evidence="1" id="KW-0812">Transmembrane</keyword>
<keyword evidence="3" id="KW-1185">Reference proteome</keyword>
<feature type="transmembrane region" description="Helical" evidence="1">
    <location>
        <begin position="12"/>
        <end position="32"/>
    </location>
</feature>
<comment type="caution">
    <text evidence="2">The sequence shown here is derived from an EMBL/GenBank/DDBJ whole genome shotgun (WGS) entry which is preliminary data.</text>
</comment>
<feature type="transmembrane region" description="Helical" evidence="1">
    <location>
        <begin position="142"/>
        <end position="164"/>
    </location>
</feature>
<sequence length="171" mass="18721">MEQKPSTTQIALKWGIISALASIVLSTVMYMTDLWKNTVVSSVVGLAVGIAILVMAMKEFKDQNGGFMTFGEGFGLGMLASVISAVISTLYSQIYMKFIDPTFPEKMKDFQYEQMEAQGLSDAQIEQAISMSEKFTTGGLSFLFPLLGAILFSLIMTLIVAAIMKKNKPVF</sequence>
<dbReference type="OrthoDB" id="1122768at2"/>
<evidence type="ECO:0000313" key="2">
    <source>
        <dbReference type="EMBL" id="KPM49918.1"/>
    </source>
</evidence>
<dbReference type="Pfam" id="PF13858">
    <property type="entry name" value="DUF4199"/>
    <property type="match status" value="1"/>
</dbReference>
<protein>
    <recommendedName>
        <fullName evidence="4">DUF4199 domain-containing protein</fullName>
    </recommendedName>
</protein>